<feature type="transmembrane region" description="Helical" evidence="7">
    <location>
        <begin position="9"/>
        <end position="29"/>
    </location>
</feature>
<evidence type="ECO:0000256" key="6">
    <source>
        <dbReference type="ARBA" id="ARBA00023136"/>
    </source>
</evidence>
<sequence>MNKEFKADISLFLATIVWGSSFPIVSLAMKGFLPYSFVMLRYLLATIILLPLCFKRFKNINKKTVIAGTIIGFTVFGGTALQTAGLVYTTPSKSGFITGLNVVMVPILIAVLYKKIPDFRIIVGILVSLIGLGVMSLSGKMALNIGDALTILGAIMFSIQILVVDKYANNVDILLLTFVEFFSTGVFSIIPSGIVEKFNFNFSFISVFGIVYTAIFCTVIAYLIQNKMQPYTNPSHAAIIYLAEPVFGAIFSTFIGDRLTGRVLIGCILIFLGMVVINLRVILSKAVVKKEENIGRNKDENIIL</sequence>
<feature type="transmembrane region" description="Helical" evidence="7">
    <location>
        <begin position="145"/>
        <end position="164"/>
    </location>
</feature>
<keyword evidence="10" id="KW-1185">Reference proteome</keyword>
<evidence type="ECO:0000256" key="4">
    <source>
        <dbReference type="ARBA" id="ARBA00022692"/>
    </source>
</evidence>
<evidence type="ECO:0000256" key="5">
    <source>
        <dbReference type="ARBA" id="ARBA00022989"/>
    </source>
</evidence>
<dbReference type="EMBL" id="FWXH01000030">
    <property type="protein sequence ID" value="SMC28835.1"/>
    <property type="molecule type" value="Genomic_DNA"/>
</dbReference>
<dbReference type="PANTHER" id="PTHR42920">
    <property type="entry name" value="OS03G0707200 PROTEIN-RELATED"/>
    <property type="match status" value="1"/>
</dbReference>
<feature type="transmembrane region" description="Helical" evidence="7">
    <location>
        <begin position="35"/>
        <end position="54"/>
    </location>
</feature>
<feature type="domain" description="EamA" evidence="8">
    <location>
        <begin position="7"/>
        <end position="136"/>
    </location>
</feature>
<evidence type="ECO:0000256" key="7">
    <source>
        <dbReference type="SAM" id="Phobius"/>
    </source>
</evidence>
<evidence type="ECO:0000259" key="8">
    <source>
        <dbReference type="Pfam" id="PF00892"/>
    </source>
</evidence>
<protein>
    <submittedName>
        <fullName evidence="9">Permease of the drug/metabolite transporter (DMT) superfamily</fullName>
    </submittedName>
</protein>
<dbReference type="AlphaFoldDB" id="A0A1W1XY80"/>
<dbReference type="GO" id="GO:0005886">
    <property type="term" value="C:plasma membrane"/>
    <property type="evidence" value="ECO:0007669"/>
    <property type="project" value="UniProtKB-SubCell"/>
</dbReference>
<keyword evidence="3" id="KW-1003">Cell membrane</keyword>
<dbReference type="SUPFAM" id="SSF103481">
    <property type="entry name" value="Multidrug resistance efflux transporter EmrE"/>
    <property type="match status" value="2"/>
</dbReference>
<feature type="transmembrane region" description="Helical" evidence="7">
    <location>
        <begin position="261"/>
        <end position="283"/>
    </location>
</feature>
<proteinExistence type="inferred from homology"/>
<evidence type="ECO:0000256" key="3">
    <source>
        <dbReference type="ARBA" id="ARBA00022475"/>
    </source>
</evidence>
<gene>
    <name evidence="9" type="ORF">SAMN02745134_03677</name>
</gene>
<dbReference type="InterPro" id="IPR000620">
    <property type="entry name" value="EamA_dom"/>
</dbReference>
<evidence type="ECO:0000313" key="9">
    <source>
        <dbReference type="EMBL" id="SMC28835.1"/>
    </source>
</evidence>
<feature type="transmembrane region" description="Helical" evidence="7">
    <location>
        <begin position="119"/>
        <end position="139"/>
    </location>
</feature>
<keyword evidence="6 7" id="KW-0472">Membrane</keyword>
<name>A0A1W1XY80_9CLOT</name>
<dbReference type="RefSeq" id="WP_084117666.1">
    <property type="nucleotide sequence ID" value="NZ_FWXH01000030.1"/>
</dbReference>
<feature type="transmembrane region" description="Helical" evidence="7">
    <location>
        <begin position="236"/>
        <end position="255"/>
    </location>
</feature>
<reference evidence="9 10" key="1">
    <citation type="submission" date="2017-04" db="EMBL/GenBank/DDBJ databases">
        <authorList>
            <person name="Afonso C.L."/>
            <person name="Miller P.J."/>
            <person name="Scott M.A."/>
            <person name="Spackman E."/>
            <person name="Goraichik I."/>
            <person name="Dimitrov K.M."/>
            <person name="Suarez D.L."/>
            <person name="Swayne D.E."/>
        </authorList>
    </citation>
    <scope>NUCLEOTIDE SEQUENCE [LARGE SCALE GENOMIC DNA]</scope>
    <source>
        <strain evidence="9 10">DSM 12555</strain>
    </source>
</reference>
<feature type="transmembrane region" description="Helical" evidence="7">
    <location>
        <begin position="202"/>
        <end position="224"/>
    </location>
</feature>
<feature type="transmembrane region" description="Helical" evidence="7">
    <location>
        <begin position="66"/>
        <end position="88"/>
    </location>
</feature>
<accession>A0A1W1XY80</accession>
<dbReference type="STRING" id="1121291.SAMN02745134_03677"/>
<comment type="similarity">
    <text evidence="2">Belongs to the EamA transporter family.</text>
</comment>
<evidence type="ECO:0000256" key="1">
    <source>
        <dbReference type="ARBA" id="ARBA00004651"/>
    </source>
</evidence>
<dbReference type="InterPro" id="IPR037185">
    <property type="entry name" value="EmrE-like"/>
</dbReference>
<evidence type="ECO:0000256" key="2">
    <source>
        <dbReference type="ARBA" id="ARBA00007362"/>
    </source>
</evidence>
<dbReference type="PANTHER" id="PTHR42920:SF5">
    <property type="entry name" value="EAMA DOMAIN-CONTAINING PROTEIN"/>
    <property type="match status" value="1"/>
</dbReference>
<feature type="transmembrane region" description="Helical" evidence="7">
    <location>
        <begin position="171"/>
        <end position="190"/>
    </location>
</feature>
<dbReference type="Pfam" id="PF00892">
    <property type="entry name" value="EamA"/>
    <property type="match status" value="2"/>
</dbReference>
<dbReference type="Proteomes" id="UP000192468">
    <property type="component" value="Unassembled WGS sequence"/>
</dbReference>
<dbReference type="OrthoDB" id="9804865at2"/>
<feature type="domain" description="EamA" evidence="8">
    <location>
        <begin position="145"/>
        <end position="278"/>
    </location>
</feature>
<keyword evidence="5 7" id="KW-1133">Transmembrane helix</keyword>
<organism evidence="9 10">
    <name type="scientific">Clostridium acidisoli DSM 12555</name>
    <dbReference type="NCBI Taxonomy" id="1121291"/>
    <lineage>
        <taxon>Bacteria</taxon>
        <taxon>Bacillati</taxon>
        <taxon>Bacillota</taxon>
        <taxon>Clostridia</taxon>
        <taxon>Eubacteriales</taxon>
        <taxon>Clostridiaceae</taxon>
        <taxon>Clostridium</taxon>
    </lineage>
</organism>
<dbReference type="InterPro" id="IPR051258">
    <property type="entry name" value="Diverse_Substrate_Transporter"/>
</dbReference>
<evidence type="ECO:0000313" key="10">
    <source>
        <dbReference type="Proteomes" id="UP000192468"/>
    </source>
</evidence>
<feature type="transmembrane region" description="Helical" evidence="7">
    <location>
        <begin position="94"/>
        <end position="112"/>
    </location>
</feature>
<comment type="subcellular location">
    <subcellularLocation>
        <location evidence="1">Cell membrane</location>
        <topology evidence="1">Multi-pass membrane protein</topology>
    </subcellularLocation>
</comment>
<keyword evidence="4 7" id="KW-0812">Transmembrane</keyword>